<dbReference type="InterPro" id="IPR001584">
    <property type="entry name" value="Integrase_cat-core"/>
</dbReference>
<dbReference type="Proteomes" id="UP000187891">
    <property type="component" value="Unassembled WGS sequence"/>
</dbReference>
<dbReference type="AlphaFoldDB" id="A0A1R3U6U4"/>
<gene>
    <name evidence="3" type="ORF">DSM25559_5469</name>
</gene>
<dbReference type="SUPFAM" id="SSF46689">
    <property type="entry name" value="Homeodomain-like"/>
    <property type="match status" value="1"/>
</dbReference>
<reference evidence="4" key="1">
    <citation type="submission" date="2016-10" db="EMBL/GenBank/DDBJ databases">
        <authorList>
            <person name="Wibberg D."/>
        </authorList>
    </citation>
    <scope>NUCLEOTIDE SEQUENCE [LARGE SCALE GENOMIC DNA]</scope>
</reference>
<evidence type="ECO:0000256" key="1">
    <source>
        <dbReference type="SAM" id="MobiDB-lite"/>
    </source>
</evidence>
<evidence type="ECO:0000313" key="3">
    <source>
        <dbReference type="EMBL" id="SCX36423.1"/>
    </source>
</evidence>
<organism evidence="3 4">
    <name type="scientific">Agrobacterium rosae</name>
    <dbReference type="NCBI Taxonomy" id="1972867"/>
    <lineage>
        <taxon>Bacteria</taxon>
        <taxon>Pseudomonadati</taxon>
        <taxon>Pseudomonadota</taxon>
        <taxon>Alphaproteobacteria</taxon>
        <taxon>Hyphomicrobiales</taxon>
        <taxon>Rhizobiaceae</taxon>
        <taxon>Rhizobium/Agrobacterium group</taxon>
        <taxon>Agrobacterium</taxon>
    </lineage>
</organism>
<accession>A0A1R3U6U4</accession>
<dbReference type="InterPro" id="IPR012337">
    <property type="entry name" value="RNaseH-like_sf"/>
</dbReference>
<dbReference type="GO" id="GO:0015074">
    <property type="term" value="P:DNA integration"/>
    <property type="evidence" value="ECO:0007669"/>
    <property type="project" value="InterPro"/>
</dbReference>
<dbReference type="InterPro" id="IPR036397">
    <property type="entry name" value="RNaseH_sf"/>
</dbReference>
<dbReference type="SUPFAM" id="SSF53098">
    <property type="entry name" value="Ribonuclease H-like"/>
    <property type="match status" value="1"/>
</dbReference>
<dbReference type="PANTHER" id="PTHR35004:SF7">
    <property type="entry name" value="INTEGRASE PROTEIN"/>
    <property type="match status" value="1"/>
</dbReference>
<dbReference type="InterPro" id="IPR009057">
    <property type="entry name" value="Homeodomain-like_sf"/>
</dbReference>
<dbReference type="EMBL" id="FMUE01000038">
    <property type="protein sequence ID" value="SCX36423.1"/>
    <property type="molecule type" value="Genomic_DNA"/>
</dbReference>
<dbReference type="PANTHER" id="PTHR35004">
    <property type="entry name" value="TRANSPOSASE RV3428C-RELATED"/>
    <property type="match status" value="1"/>
</dbReference>
<protein>
    <submittedName>
        <fullName evidence="3">Integrase core domain protein</fullName>
    </submittedName>
</protein>
<feature type="domain" description="Integrase catalytic" evidence="2">
    <location>
        <begin position="128"/>
        <end position="313"/>
    </location>
</feature>
<dbReference type="InterPro" id="IPR047797">
    <property type="entry name" value="ISNCY_transpos"/>
</dbReference>
<feature type="region of interest" description="Disordered" evidence="1">
    <location>
        <begin position="406"/>
        <end position="457"/>
    </location>
</feature>
<sequence length="457" mass="52269">MGLITMSERDLLRIEVLSKVIAGRMTMVSAAHVLALSERQVRRLLDRIRTGGAASIRHKAIGRPSNNRINDGIRDYAVALVRESYADFGPTLATEKLAERDGLQVSRETVRNWMVDAGLWLSRKQRRTFHQPRLRREAYGELVQIDGSEHRWFEDRGPACSLLVFVDDATGRLMQLRFVRSESAFTYFEALAFYLKRHGAPIAFYSDKHSVFRVAKKDAKGGQGMTQFGRALCELNIEILCANSSQAKGRVERMNRTLQDRLVKELRLAGIDTMDAGNAFLPDFMDDYNARFAVVPARSDDLHRPVNLAPDRLSDILCKREQRYVGSQLTFSYERKRIMLEETDVTRGLVGKYVETYAYADDRLDVRWRGYSLPYTVFDKDQRVTHAAITENKRLGDVLAYIKERQDEPPAPEVKSNSDKNGYIKRARGPGRRKDFTNDPAVITRRRKALSRQQAAE</sequence>
<dbReference type="RefSeq" id="WP_077123237.1">
    <property type="nucleotide sequence ID" value="NZ_FMUE01000038.1"/>
</dbReference>
<dbReference type="PROSITE" id="PS50994">
    <property type="entry name" value="INTEGRASE"/>
    <property type="match status" value="1"/>
</dbReference>
<evidence type="ECO:0000259" key="2">
    <source>
        <dbReference type="PROSITE" id="PS50994"/>
    </source>
</evidence>
<name>A0A1R3U6U4_9HYPH</name>
<dbReference type="NCBIfam" id="NF033594">
    <property type="entry name" value="transpos_ISNCY_2"/>
    <property type="match status" value="1"/>
</dbReference>
<proteinExistence type="predicted"/>
<dbReference type="Gene3D" id="3.30.420.10">
    <property type="entry name" value="Ribonuclease H-like superfamily/Ribonuclease H"/>
    <property type="match status" value="1"/>
</dbReference>
<dbReference type="Pfam" id="PF13551">
    <property type="entry name" value="HTH_29"/>
    <property type="match status" value="1"/>
</dbReference>
<evidence type="ECO:0000313" key="4">
    <source>
        <dbReference type="Proteomes" id="UP000187891"/>
    </source>
</evidence>
<dbReference type="GO" id="GO:0003676">
    <property type="term" value="F:nucleic acid binding"/>
    <property type="evidence" value="ECO:0007669"/>
    <property type="project" value="InterPro"/>
</dbReference>